<evidence type="ECO:0000256" key="2">
    <source>
        <dbReference type="ARBA" id="ARBA00008483"/>
    </source>
</evidence>
<keyword evidence="6 8" id="KW-1133">Transmembrane helix</keyword>
<evidence type="ECO:0000256" key="10">
    <source>
        <dbReference type="SAM" id="MobiDB-lite"/>
    </source>
</evidence>
<dbReference type="EMBL" id="PXYT01000015">
    <property type="protein sequence ID" value="PSR29602.1"/>
    <property type="molecule type" value="Genomic_DNA"/>
</dbReference>
<reference evidence="13 14" key="1">
    <citation type="journal article" date="2014" name="BMC Genomics">
        <title>Comparison of environmental and isolate Sulfobacillus genomes reveals diverse carbon, sulfur, nitrogen, and hydrogen metabolisms.</title>
        <authorList>
            <person name="Justice N.B."/>
            <person name="Norman A."/>
            <person name="Brown C.T."/>
            <person name="Singh A."/>
            <person name="Thomas B.C."/>
            <person name="Banfield J.F."/>
        </authorList>
    </citation>
    <scope>NUCLEOTIDE SEQUENCE [LARGE SCALE GENOMIC DNA]</scope>
    <source>
        <strain evidence="13">AMDSBA1</strain>
    </source>
</reference>
<feature type="transmembrane region" description="Helical" evidence="8">
    <location>
        <begin position="179"/>
        <end position="196"/>
    </location>
</feature>
<feature type="transmembrane region" description="Helical" evidence="8">
    <location>
        <begin position="216"/>
        <end position="234"/>
    </location>
</feature>
<dbReference type="Pfam" id="PF00361">
    <property type="entry name" value="Proton_antipo_M"/>
    <property type="match status" value="1"/>
</dbReference>
<evidence type="ECO:0000256" key="8">
    <source>
        <dbReference type="HAMAP-Rule" id="MF_00862"/>
    </source>
</evidence>
<feature type="domain" description="NADH-Ubiquinone oxidoreductase (complex I) chain 5 N-terminal" evidence="12">
    <location>
        <begin position="119"/>
        <end position="155"/>
    </location>
</feature>
<dbReference type="Proteomes" id="UP000242699">
    <property type="component" value="Unassembled WGS sequence"/>
</dbReference>
<feature type="transmembrane region" description="Helical" evidence="8">
    <location>
        <begin position="290"/>
        <end position="308"/>
    </location>
</feature>
<comment type="similarity">
    <text evidence="2">Belongs to the CPA3 antiporters (TC 2.A.63) subunit A family.</text>
</comment>
<dbReference type="GO" id="GO:0042773">
    <property type="term" value="P:ATP synthesis coupled electron transport"/>
    <property type="evidence" value="ECO:0007669"/>
    <property type="project" value="InterPro"/>
</dbReference>
<gene>
    <name evidence="8" type="primary">dabB</name>
    <name evidence="13" type="ORF">C7B43_08055</name>
</gene>
<dbReference type="InterPro" id="IPR001750">
    <property type="entry name" value="ND/Mrp_TM"/>
</dbReference>
<organism evidence="13 14">
    <name type="scientific">Sulfobacillus benefaciens</name>
    <dbReference type="NCBI Taxonomy" id="453960"/>
    <lineage>
        <taxon>Bacteria</taxon>
        <taxon>Bacillati</taxon>
        <taxon>Bacillota</taxon>
        <taxon>Clostridia</taxon>
        <taxon>Eubacteriales</taxon>
        <taxon>Clostridiales Family XVII. Incertae Sedis</taxon>
        <taxon>Sulfobacillus</taxon>
    </lineage>
</organism>
<evidence type="ECO:0000256" key="7">
    <source>
        <dbReference type="ARBA" id="ARBA00023136"/>
    </source>
</evidence>
<dbReference type="InterPro" id="IPR003945">
    <property type="entry name" value="NU5C-like"/>
</dbReference>
<feature type="transmembrane region" description="Helical" evidence="8">
    <location>
        <begin position="466"/>
        <end position="486"/>
    </location>
</feature>
<feature type="transmembrane region" description="Helical" evidence="8">
    <location>
        <begin position="41"/>
        <end position="63"/>
    </location>
</feature>
<comment type="caution">
    <text evidence="13">The sequence shown here is derived from an EMBL/GenBank/DDBJ whole genome shotgun (WGS) entry which is preliminary data.</text>
</comment>
<evidence type="ECO:0000256" key="3">
    <source>
        <dbReference type="ARBA" id="ARBA00022448"/>
    </source>
</evidence>
<evidence type="ECO:0000256" key="9">
    <source>
        <dbReference type="RuleBase" id="RU000320"/>
    </source>
</evidence>
<dbReference type="InterPro" id="IPR046396">
    <property type="entry name" value="Transporter_DabB"/>
</dbReference>
<feature type="transmembrane region" description="Helical" evidence="8">
    <location>
        <begin position="123"/>
        <end position="143"/>
    </location>
</feature>
<evidence type="ECO:0000259" key="12">
    <source>
        <dbReference type="Pfam" id="PF00662"/>
    </source>
</evidence>
<dbReference type="GO" id="GO:0008137">
    <property type="term" value="F:NADH dehydrogenase (ubiquinone) activity"/>
    <property type="evidence" value="ECO:0007669"/>
    <property type="project" value="InterPro"/>
</dbReference>
<evidence type="ECO:0000256" key="1">
    <source>
        <dbReference type="ARBA" id="ARBA00004127"/>
    </source>
</evidence>
<evidence type="ECO:0000256" key="4">
    <source>
        <dbReference type="ARBA" id="ARBA00022475"/>
    </source>
</evidence>
<dbReference type="GO" id="GO:0003954">
    <property type="term" value="F:NADH dehydrogenase activity"/>
    <property type="evidence" value="ECO:0007669"/>
    <property type="project" value="TreeGrafter"/>
</dbReference>
<comment type="similarity">
    <text evidence="8">Belongs to the inorganic carbon transporter (TC 9.A.2) DabB family.</text>
</comment>
<feature type="transmembrane region" description="Helical" evidence="8">
    <location>
        <begin position="354"/>
        <end position="373"/>
    </location>
</feature>
<dbReference type="GO" id="GO:0005886">
    <property type="term" value="C:plasma membrane"/>
    <property type="evidence" value="ECO:0007669"/>
    <property type="project" value="UniProtKB-SubCell"/>
</dbReference>
<dbReference type="GO" id="GO:0015990">
    <property type="term" value="P:electron transport coupled proton transport"/>
    <property type="evidence" value="ECO:0007669"/>
    <property type="project" value="TreeGrafter"/>
</dbReference>
<feature type="transmembrane region" description="Helical" evidence="8">
    <location>
        <begin position="320"/>
        <end position="342"/>
    </location>
</feature>
<dbReference type="PANTHER" id="PTHR42829:SF1">
    <property type="entry name" value="INORGANIC CARBON TRANSPORTER SUBUNIT DABB-RELATED"/>
    <property type="match status" value="1"/>
</dbReference>
<dbReference type="PANTHER" id="PTHR42829">
    <property type="entry name" value="NADH-UBIQUINONE OXIDOREDUCTASE CHAIN 5"/>
    <property type="match status" value="1"/>
</dbReference>
<proteinExistence type="inferred from homology"/>
<feature type="transmembrane region" description="Helical" evidence="8">
    <location>
        <begin position="155"/>
        <end position="173"/>
    </location>
</feature>
<evidence type="ECO:0000313" key="14">
    <source>
        <dbReference type="Proteomes" id="UP000242699"/>
    </source>
</evidence>
<comment type="function">
    <text evidence="8">Part of an energy-coupled inorganic carbon pump.</text>
</comment>
<protein>
    <recommendedName>
        <fullName evidence="8">Probable inorganic carbon transporter subunit DabB</fullName>
    </recommendedName>
</protein>
<evidence type="ECO:0000313" key="13">
    <source>
        <dbReference type="EMBL" id="PSR29602.1"/>
    </source>
</evidence>
<keyword evidence="4 8" id="KW-1003">Cell membrane</keyword>
<feature type="transmembrane region" description="Helical" evidence="8">
    <location>
        <begin position="75"/>
        <end position="95"/>
    </location>
</feature>
<feature type="domain" description="NADH:quinone oxidoreductase/Mrp antiporter transmembrane" evidence="11">
    <location>
        <begin position="172"/>
        <end position="391"/>
    </location>
</feature>
<keyword evidence="5 8" id="KW-0812">Transmembrane</keyword>
<accession>A0A2T2X540</accession>
<comment type="subunit">
    <text evidence="8">Forms a complex with DabA.</text>
</comment>
<evidence type="ECO:0000256" key="5">
    <source>
        <dbReference type="ARBA" id="ARBA00022692"/>
    </source>
</evidence>
<keyword evidence="3 8" id="KW-0813">Transport</keyword>
<dbReference type="AlphaFoldDB" id="A0A2T2X540"/>
<dbReference type="HAMAP" id="MF_00862">
    <property type="entry name" value="DabB"/>
    <property type="match status" value="1"/>
</dbReference>
<dbReference type="PRINTS" id="PR01434">
    <property type="entry name" value="NADHDHGNASE5"/>
</dbReference>
<dbReference type="InterPro" id="IPR001516">
    <property type="entry name" value="Proton_antipo_N"/>
</dbReference>
<feature type="transmembrane region" description="Helical" evidence="8">
    <location>
        <begin position="435"/>
        <end position="454"/>
    </location>
</feature>
<name>A0A2T2X540_9FIRM</name>
<evidence type="ECO:0000259" key="11">
    <source>
        <dbReference type="Pfam" id="PF00361"/>
    </source>
</evidence>
<feature type="transmembrane region" description="Helical" evidence="8">
    <location>
        <begin position="506"/>
        <end position="526"/>
    </location>
</feature>
<dbReference type="GO" id="GO:0012505">
    <property type="term" value="C:endomembrane system"/>
    <property type="evidence" value="ECO:0007669"/>
    <property type="project" value="UniProtKB-SubCell"/>
</dbReference>
<feature type="region of interest" description="Disordered" evidence="10">
    <location>
        <begin position="567"/>
        <end position="588"/>
    </location>
</feature>
<sequence>MFVAFMPTHTAIPWAFGEDLEPQNLTKKGGNAMPVQLSTLSAILMLILPWPLLLPILLGANWANRHSRLIKKLTIGSAWFALGDGIVITAISLTGQQDSKTFFELPLPWHLAQFALNEDVNSLSVVMMLLVALVGLIVSRYALTYMEGDPHEGSFHYWLSITLGSFLTVITAGNVWEFFVFWVATSLFLHHLLAFYPERPLALLAARKKYILHRIADLSLFIALLLVVHTLHTADFNHIMVSIASIKGGLPNTLQFAAALVLLSAVLKSAQVPLHGWLIQVMEAPTPVSALLHAGIIYTGTFLLMRMVPLMSRVPWTGDLLIVIGLISIATASLMMMTSTNIKGSLAYSTSAQMGFMLMELGLGLYALALLHIVSHSVYKAHAFLSSGSIVEYFRWPVMPAGPSSAPLGKITLSLVLGAITVMVTGWLLKVPLLGDLPITVMGIILAVALSHLISSAISQVKSSTLPFLWISIGISALVATLYFLLGSWFMALFAPVLPEPLSPTGVVQDALLGLIVMVFVALLLIQQMLPRLLKQPVWHAIFVHLYNDLYVDMIFSRWIQKFSPPYKDVSAPQNHESEPSLREVTSL</sequence>
<evidence type="ECO:0000256" key="6">
    <source>
        <dbReference type="ARBA" id="ARBA00022989"/>
    </source>
</evidence>
<comment type="subcellular location">
    <subcellularLocation>
        <location evidence="8">Cell membrane</location>
        <topology evidence="8">Multi-pass membrane protein</topology>
    </subcellularLocation>
    <subcellularLocation>
        <location evidence="1">Endomembrane system</location>
        <topology evidence="1">Multi-pass membrane protein</topology>
    </subcellularLocation>
    <subcellularLocation>
        <location evidence="9">Membrane</location>
        <topology evidence="9">Multi-pass membrane protein</topology>
    </subcellularLocation>
</comment>
<keyword evidence="7 8" id="KW-0472">Membrane</keyword>
<dbReference type="Pfam" id="PF00662">
    <property type="entry name" value="Proton_antipo_N"/>
    <property type="match status" value="1"/>
</dbReference>
<feature type="transmembrane region" description="Helical" evidence="8">
    <location>
        <begin position="408"/>
        <end position="429"/>
    </location>
</feature>